<dbReference type="HOGENOM" id="CLU_1636027_0_0_1"/>
<reference evidence="1 2" key="1">
    <citation type="submission" date="2014-04" db="EMBL/GenBank/DDBJ databases">
        <authorList>
            <consortium name="DOE Joint Genome Institute"/>
            <person name="Kuo A."/>
            <person name="Tarkka M."/>
            <person name="Buscot F."/>
            <person name="Kohler A."/>
            <person name="Nagy L.G."/>
            <person name="Floudas D."/>
            <person name="Copeland A."/>
            <person name="Barry K.W."/>
            <person name="Cichocki N."/>
            <person name="Veneault-Fourrey C."/>
            <person name="LaButti K."/>
            <person name="Lindquist E.A."/>
            <person name="Lipzen A."/>
            <person name="Lundell T."/>
            <person name="Morin E."/>
            <person name="Murat C."/>
            <person name="Sun H."/>
            <person name="Tunlid A."/>
            <person name="Henrissat B."/>
            <person name="Grigoriev I.V."/>
            <person name="Hibbett D.S."/>
            <person name="Martin F."/>
            <person name="Nordberg H.P."/>
            <person name="Cantor M.N."/>
            <person name="Hua S.X."/>
        </authorList>
    </citation>
    <scope>NUCLEOTIDE SEQUENCE [LARGE SCALE GENOMIC DNA]</scope>
    <source>
        <strain evidence="1 2">F 1598</strain>
    </source>
</reference>
<reference evidence="2" key="2">
    <citation type="submission" date="2015-01" db="EMBL/GenBank/DDBJ databases">
        <title>Evolutionary Origins and Diversification of the Mycorrhizal Mutualists.</title>
        <authorList>
            <consortium name="DOE Joint Genome Institute"/>
            <consortium name="Mycorrhizal Genomics Consortium"/>
            <person name="Kohler A."/>
            <person name="Kuo A."/>
            <person name="Nagy L.G."/>
            <person name="Floudas D."/>
            <person name="Copeland A."/>
            <person name="Barry K.W."/>
            <person name="Cichocki N."/>
            <person name="Veneault-Fourrey C."/>
            <person name="LaButti K."/>
            <person name="Lindquist E.A."/>
            <person name="Lipzen A."/>
            <person name="Lundell T."/>
            <person name="Morin E."/>
            <person name="Murat C."/>
            <person name="Riley R."/>
            <person name="Ohm R."/>
            <person name="Sun H."/>
            <person name="Tunlid A."/>
            <person name="Henrissat B."/>
            <person name="Grigoriev I.V."/>
            <person name="Hibbett D.S."/>
            <person name="Martin F."/>
        </authorList>
    </citation>
    <scope>NUCLEOTIDE SEQUENCE [LARGE SCALE GENOMIC DNA]</scope>
    <source>
        <strain evidence="2">F 1598</strain>
    </source>
</reference>
<evidence type="ECO:0000313" key="1">
    <source>
        <dbReference type="EMBL" id="KIM90437.1"/>
    </source>
</evidence>
<name>A0A0C3CLA2_PILCF</name>
<sequence length="162" mass="17878">MGFRIEIIACKLLYIFIPLHKNVAQPSISRPAEHPGNDAGVVRSNRQRNPLSTHVNDVSRSGIGGCSAVSSLKWASRRLPKTKASLEEPWCRSGLQQLEARTESVDEWGGARGDTAGEAVSAIRMCFYAWSDHVNFSSNPRVAKTRHIVCSRRVEASPHKVT</sequence>
<protein>
    <submittedName>
        <fullName evidence="1">Uncharacterized protein</fullName>
    </submittedName>
</protein>
<dbReference type="EMBL" id="KN832973">
    <property type="protein sequence ID" value="KIM90437.1"/>
    <property type="molecule type" value="Genomic_DNA"/>
</dbReference>
<dbReference type="AlphaFoldDB" id="A0A0C3CLA2"/>
<evidence type="ECO:0000313" key="2">
    <source>
        <dbReference type="Proteomes" id="UP000054166"/>
    </source>
</evidence>
<dbReference type="Proteomes" id="UP000054166">
    <property type="component" value="Unassembled WGS sequence"/>
</dbReference>
<proteinExistence type="predicted"/>
<organism evidence="1 2">
    <name type="scientific">Piloderma croceum (strain F 1598)</name>
    <dbReference type="NCBI Taxonomy" id="765440"/>
    <lineage>
        <taxon>Eukaryota</taxon>
        <taxon>Fungi</taxon>
        <taxon>Dikarya</taxon>
        <taxon>Basidiomycota</taxon>
        <taxon>Agaricomycotina</taxon>
        <taxon>Agaricomycetes</taxon>
        <taxon>Agaricomycetidae</taxon>
        <taxon>Atheliales</taxon>
        <taxon>Atheliaceae</taxon>
        <taxon>Piloderma</taxon>
    </lineage>
</organism>
<keyword evidence="2" id="KW-1185">Reference proteome</keyword>
<accession>A0A0C3CLA2</accession>
<gene>
    <name evidence="1" type="ORF">PILCRDRAFT_183408</name>
</gene>
<dbReference type="InParanoid" id="A0A0C3CLA2"/>